<keyword evidence="2" id="KW-1185">Reference proteome</keyword>
<protein>
    <submittedName>
        <fullName evidence="1">DUF2397 family protein</fullName>
    </submittedName>
</protein>
<proteinExistence type="predicted"/>
<dbReference type="EMBL" id="CP032568">
    <property type="protein sequence ID" value="AYF79107.1"/>
    <property type="molecule type" value="Genomic_DNA"/>
</dbReference>
<dbReference type="AlphaFoldDB" id="A0A386ZND1"/>
<dbReference type="Proteomes" id="UP000267164">
    <property type="component" value="Chromosome"/>
</dbReference>
<dbReference type="RefSeq" id="WP_120744184.1">
    <property type="nucleotide sequence ID" value="NZ_CP032568.1"/>
</dbReference>
<evidence type="ECO:0000313" key="1">
    <source>
        <dbReference type="EMBL" id="AYF79107.1"/>
    </source>
</evidence>
<sequence>MTDGDELVESAGSDPWAAHLPGQELVPAYLVSRFAAQYRAIVDVMVEAQDTSLTGMSYDDIALQLRAWVSAKTGSDVADRLMHEDAFALDARLDSLVRWSVLTRWQEPARTGEDFLRRRDRFQLTPTAARLHTFWTLELAADEDAAADLTLAPRAIHDRLREFATAIDERRFPAAASEYQQIIALHHGMAVAARSWQRSLAHALSGGPDPDKQEILWLTLQSYVGMWGEQVDIYTPAVAQVITELEPQLTESVWRACVRGALAQDASEAIVENQTQRWVRTWGALGGWFAGADGQARRLRRQLRDLVAPWARNMHILMDTGGALTRRGELLDLARAIERAPDDDTAWQMWDTAVGVFGARHLLIAAESADEHTLAWADADAAPITARFREHGHRAAVGKRTKAIDNSAGREAARRSRAAALAQRRSAEVTLRARSGTAMSEWAALTEPELQLLLEYLAIARVRGGESTRSAVTEDGRWRVTLTAPEDATTTALKAAQGQFVTRNWHFVLDPTKLAAGE</sequence>
<accession>A0A386ZND1</accession>
<name>A0A386ZND1_9NOCA</name>
<dbReference type="KEGG" id="nyu:D7D52_17235"/>
<reference evidence="1 2" key="1">
    <citation type="submission" date="2018-09" db="EMBL/GenBank/DDBJ databases">
        <title>Nocardia yunnanensis sp. nov., an actinomycete isolated from a soil sample.</title>
        <authorList>
            <person name="Zhang J."/>
        </authorList>
    </citation>
    <scope>NUCLEOTIDE SEQUENCE [LARGE SCALE GENOMIC DNA]</scope>
    <source>
        <strain evidence="1 2">CFHS0054</strain>
    </source>
</reference>
<evidence type="ECO:0000313" key="2">
    <source>
        <dbReference type="Proteomes" id="UP000267164"/>
    </source>
</evidence>
<organism evidence="1 2">
    <name type="scientific">Nocardia yunnanensis</name>
    <dbReference type="NCBI Taxonomy" id="2382165"/>
    <lineage>
        <taxon>Bacteria</taxon>
        <taxon>Bacillati</taxon>
        <taxon>Actinomycetota</taxon>
        <taxon>Actinomycetes</taxon>
        <taxon>Mycobacteriales</taxon>
        <taxon>Nocardiaceae</taxon>
        <taxon>Nocardia</taxon>
    </lineage>
</organism>
<gene>
    <name evidence="1" type="ORF">D7D52_17235</name>
</gene>
<dbReference type="InterPro" id="IPR013493">
    <property type="entry name" value="CHP02677"/>
</dbReference>
<dbReference type="OrthoDB" id="5508807at2"/>
<dbReference type="Pfam" id="PF09660">
    <property type="entry name" value="DUF2397"/>
    <property type="match status" value="1"/>
</dbReference>